<gene>
    <name evidence="5" type="primary">rimI</name>
    <name evidence="5" type="ORF">OG579_20935</name>
</gene>
<dbReference type="SUPFAM" id="SSF55729">
    <property type="entry name" value="Acyl-CoA N-acyltransferases (Nat)"/>
    <property type="match status" value="1"/>
</dbReference>
<dbReference type="EC" id="2.3.1.266" evidence="5"/>
<keyword evidence="5" id="KW-0689">Ribosomal protein</keyword>
<dbReference type="NCBIfam" id="TIGR01575">
    <property type="entry name" value="rimI"/>
    <property type="match status" value="1"/>
</dbReference>
<dbReference type="Pfam" id="PF00583">
    <property type="entry name" value="Acetyltransf_1"/>
    <property type="match status" value="1"/>
</dbReference>
<evidence type="ECO:0000256" key="1">
    <source>
        <dbReference type="ARBA" id="ARBA00022679"/>
    </source>
</evidence>
<sequence>MIGPLAPADAARCAELEAMIFPDESPWPVEAFTAEIASPHNRYFAARDTDGQTLIGYAGISLLGRIGTFECEIHTIAVDPVHRGAGHGAALMAAMLEVADSHRAEVFLEVRTDNDVAIDMYRRNGFEQMGLRKRYYQPSGADAYTMRRPPRSSGEASSRQGGGDS</sequence>
<organism evidence="5 6">
    <name type="scientific">Williamsia herbipolensis</name>
    <dbReference type="NCBI Taxonomy" id="1603258"/>
    <lineage>
        <taxon>Bacteria</taxon>
        <taxon>Bacillati</taxon>
        <taxon>Actinomycetota</taxon>
        <taxon>Actinomycetes</taxon>
        <taxon>Mycobacteriales</taxon>
        <taxon>Nocardiaceae</taxon>
        <taxon>Williamsia</taxon>
    </lineage>
</organism>
<evidence type="ECO:0000313" key="5">
    <source>
        <dbReference type="EMBL" id="WUM20118.1"/>
    </source>
</evidence>
<reference evidence="5 6" key="1">
    <citation type="submission" date="2022-10" db="EMBL/GenBank/DDBJ databases">
        <title>The complete genomes of actinobacterial strains from the NBC collection.</title>
        <authorList>
            <person name="Joergensen T.S."/>
            <person name="Alvarez Arevalo M."/>
            <person name="Sterndorff E.B."/>
            <person name="Faurdal D."/>
            <person name="Vuksanovic O."/>
            <person name="Mourched A.-S."/>
            <person name="Charusanti P."/>
            <person name="Shaw S."/>
            <person name="Blin K."/>
            <person name="Weber T."/>
        </authorList>
    </citation>
    <scope>NUCLEOTIDE SEQUENCE [LARGE SCALE GENOMIC DNA]</scope>
    <source>
        <strain evidence="5 6">NBC_00319</strain>
    </source>
</reference>
<dbReference type="Gene3D" id="3.40.630.30">
    <property type="match status" value="1"/>
</dbReference>
<evidence type="ECO:0000256" key="2">
    <source>
        <dbReference type="ARBA" id="ARBA00023315"/>
    </source>
</evidence>
<keyword evidence="5" id="KW-0687">Ribonucleoprotein</keyword>
<dbReference type="InterPro" id="IPR016181">
    <property type="entry name" value="Acyl_CoA_acyltransferase"/>
</dbReference>
<dbReference type="CDD" id="cd04301">
    <property type="entry name" value="NAT_SF"/>
    <property type="match status" value="1"/>
</dbReference>
<dbReference type="InterPro" id="IPR000182">
    <property type="entry name" value="GNAT_dom"/>
</dbReference>
<dbReference type="InterPro" id="IPR050832">
    <property type="entry name" value="Bact_Acetyltransf"/>
</dbReference>
<dbReference type="KEGG" id="whr:OG579_20935"/>
<dbReference type="EMBL" id="CP108021">
    <property type="protein sequence ID" value="WUM20118.1"/>
    <property type="molecule type" value="Genomic_DNA"/>
</dbReference>
<keyword evidence="1 5" id="KW-0808">Transferase</keyword>
<evidence type="ECO:0000256" key="3">
    <source>
        <dbReference type="SAM" id="MobiDB-lite"/>
    </source>
</evidence>
<proteinExistence type="predicted"/>
<dbReference type="GO" id="GO:0008999">
    <property type="term" value="F:protein-N-terminal-alanine acetyltransferase activity"/>
    <property type="evidence" value="ECO:0007669"/>
    <property type="project" value="UniProtKB-EC"/>
</dbReference>
<keyword evidence="2 5" id="KW-0012">Acyltransferase</keyword>
<evidence type="ECO:0000313" key="6">
    <source>
        <dbReference type="Proteomes" id="UP001432128"/>
    </source>
</evidence>
<dbReference type="InterPro" id="IPR006464">
    <property type="entry name" value="AcTrfase_RimI/Ard1"/>
</dbReference>
<feature type="domain" description="N-acetyltransferase" evidence="4">
    <location>
        <begin position="1"/>
        <end position="151"/>
    </location>
</feature>
<dbReference type="Proteomes" id="UP001432128">
    <property type="component" value="Chromosome"/>
</dbReference>
<dbReference type="AlphaFoldDB" id="A0AAU4K1Z2"/>
<protein>
    <submittedName>
        <fullName evidence="5">Ribosomal protein S18-alanine N-acetyltransferase</fullName>
        <ecNumber evidence="5">2.3.1.266</ecNumber>
    </submittedName>
</protein>
<accession>A0AAU4K1Z2</accession>
<dbReference type="PROSITE" id="PS51186">
    <property type="entry name" value="GNAT"/>
    <property type="match status" value="1"/>
</dbReference>
<feature type="region of interest" description="Disordered" evidence="3">
    <location>
        <begin position="140"/>
        <end position="165"/>
    </location>
</feature>
<dbReference type="RefSeq" id="WP_328857522.1">
    <property type="nucleotide sequence ID" value="NZ_CP108021.1"/>
</dbReference>
<name>A0AAU4K1Z2_9NOCA</name>
<keyword evidence="6" id="KW-1185">Reference proteome</keyword>
<dbReference type="PANTHER" id="PTHR43877">
    <property type="entry name" value="AMINOALKYLPHOSPHONATE N-ACETYLTRANSFERASE-RELATED-RELATED"/>
    <property type="match status" value="1"/>
</dbReference>
<evidence type="ECO:0000259" key="4">
    <source>
        <dbReference type="PROSITE" id="PS51186"/>
    </source>
</evidence>
<dbReference type="GO" id="GO:0005840">
    <property type="term" value="C:ribosome"/>
    <property type="evidence" value="ECO:0007669"/>
    <property type="project" value="UniProtKB-KW"/>
</dbReference>